<comment type="subcellular location">
    <subcellularLocation>
        <location evidence="1">Membrane</location>
        <topology evidence="1">Multi-pass membrane protein</topology>
    </subcellularLocation>
</comment>
<dbReference type="InterPro" id="IPR050382">
    <property type="entry name" value="MFS_Na/Anion_cotransporter"/>
</dbReference>
<dbReference type="EMBL" id="CAJFCJ010000016">
    <property type="protein sequence ID" value="CAD5122279.1"/>
    <property type="molecule type" value="Genomic_DNA"/>
</dbReference>
<evidence type="ECO:0000256" key="4">
    <source>
        <dbReference type="ARBA" id="ARBA00023136"/>
    </source>
</evidence>
<dbReference type="FunFam" id="1.20.1250.20:FF:000532">
    <property type="entry name" value="SLC (SoLute Carrier) homolog"/>
    <property type="match status" value="1"/>
</dbReference>
<protein>
    <submittedName>
        <fullName evidence="7">DgyrCDS10722</fullName>
    </submittedName>
</protein>
<dbReference type="GO" id="GO:0006820">
    <property type="term" value="P:monoatomic anion transport"/>
    <property type="evidence" value="ECO:0007669"/>
    <property type="project" value="TreeGrafter"/>
</dbReference>
<dbReference type="InterPro" id="IPR020846">
    <property type="entry name" value="MFS_dom"/>
</dbReference>
<dbReference type="PANTHER" id="PTHR11662">
    <property type="entry name" value="SOLUTE CARRIER FAMILY 17"/>
    <property type="match status" value="1"/>
</dbReference>
<feature type="transmembrane region" description="Helical" evidence="5">
    <location>
        <begin position="353"/>
        <end position="376"/>
    </location>
</feature>
<feature type="transmembrane region" description="Helical" evidence="5">
    <location>
        <begin position="329"/>
        <end position="347"/>
    </location>
</feature>
<organism evidence="7 8">
    <name type="scientific">Dimorphilus gyrociliatus</name>
    <dbReference type="NCBI Taxonomy" id="2664684"/>
    <lineage>
        <taxon>Eukaryota</taxon>
        <taxon>Metazoa</taxon>
        <taxon>Spiralia</taxon>
        <taxon>Lophotrochozoa</taxon>
        <taxon>Annelida</taxon>
        <taxon>Polychaeta</taxon>
        <taxon>Polychaeta incertae sedis</taxon>
        <taxon>Dinophilidae</taxon>
        <taxon>Dimorphilus</taxon>
    </lineage>
</organism>
<name>A0A7I8W295_9ANNE</name>
<feature type="transmembrane region" description="Helical" evidence="5">
    <location>
        <begin position="152"/>
        <end position="174"/>
    </location>
</feature>
<reference evidence="7 8" key="1">
    <citation type="submission" date="2020-08" db="EMBL/GenBank/DDBJ databases">
        <authorList>
            <person name="Hejnol A."/>
        </authorList>
    </citation>
    <scope>NUCLEOTIDE SEQUENCE [LARGE SCALE GENOMIC DNA]</scope>
</reference>
<dbReference type="OrthoDB" id="2985014at2759"/>
<keyword evidence="8" id="KW-1185">Reference proteome</keyword>
<feature type="transmembrane region" description="Helical" evidence="5">
    <location>
        <begin position="290"/>
        <end position="308"/>
    </location>
</feature>
<evidence type="ECO:0000256" key="1">
    <source>
        <dbReference type="ARBA" id="ARBA00004141"/>
    </source>
</evidence>
<accession>A0A7I8W295</accession>
<dbReference type="SUPFAM" id="SSF103473">
    <property type="entry name" value="MFS general substrate transporter"/>
    <property type="match status" value="1"/>
</dbReference>
<keyword evidence="3 5" id="KW-1133">Transmembrane helix</keyword>
<dbReference type="GO" id="GO:0016020">
    <property type="term" value="C:membrane"/>
    <property type="evidence" value="ECO:0007669"/>
    <property type="project" value="UniProtKB-SubCell"/>
</dbReference>
<dbReference type="CDD" id="cd17318">
    <property type="entry name" value="MFS_SLC17"/>
    <property type="match status" value="1"/>
</dbReference>
<dbReference type="InterPro" id="IPR011701">
    <property type="entry name" value="MFS"/>
</dbReference>
<dbReference type="PROSITE" id="PS50850">
    <property type="entry name" value="MFS"/>
    <property type="match status" value="1"/>
</dbReference>
<evidence type="ECO:0000313" key="7">
    <source>
        <dbReference type="EMBL" id="CAD5122279.1"/>
    </source>
</evidence>
<evidence type="ECO:0000256" key="3">
    <source>
        <dbReference type="ARBA" id="ARBA00022989"/>
    </source>
</evidence>
<dbReference type="AlphaFoldDB" id="A0A7I8W295"/>
<feature type="transmembrane region" description="Helical" evidence="5">
    <location>
        <begin position="92"/>
        <end position="113"/>
    </location>
</feature>
<evidence type="ECO:0000259" key="6">
    <source>
        <dbReference type="PROSITE" id="PS50850"/>
    </source>
</evidence>
<keyword evidence="2 5" id="KW-0812">Transmembrane</keyword>
<feature type="transmembrane region" description="Helical" evidence="5">
    <location>
        <begin position="119"/>
        <end position="140"/>
    </location>
</feature>
<dbReference type="InterPro" id="IPR036259">
    <property type="entry name" value="MFS_trans_sf"/>
</dbReference>
<feature type="domain" description="Major facilitator superfamily (MFS) profile" evidence="6">
    <location>
        <begin position="1"/>
        <end position="447"/>
    </location>
</feature>
<feature type="transmembrane region" description="Helical" evidence="5">
    <location>
        <begin position="388"/>
        <end position="412"/>
    </location>
</feature>
<keyword evidence="4 5" id="KW-0472">Membrane</keyword>
<sequence length="470" mass="51715">MNAMRGSMSFAIVCMVKPVNLNVTTWSNTTNTTLYCPWAVRTGNHTIEESFSNEFAWSKEIQSLILGSFFWGYCISQIPGGWLADSIGGRRILTFGILLASLCTLLAPIAARFHYITLIVIRFLTGLGSGVSYPAMHALWGKWAPPSERSRLTSISYAGSMLGVVLVMPISASFCDSRIDNGWPLIFYTLGGSSLLWIILWQFLVSDTPAESRRISRAEKDYIIKSLKDVITYDENKLSHFCSVPWLSFASSMAVWAIVVANITSDWGMYTIETNMPTYLAEVLKFDVKSNGFFSAIPYIYFWINILISGLIADKLRSKCLSTKNTRKLLNTFGQACLCISFIAISFMDCTNWLVAVIMLAIGTGAIGFSFSGFLVNHVDIAPAYAGALMGISNSVAALVSGFGAPYVIGILTPDSTPEQWKTVFFVAASVVAFGVLIYGIFAQGSVQEWAKPKSMKENKEMVKLTELNA</sequence>
<evidence type="ECO:0000256" key="2">
    <source>
        <dbReference type="ARBA" id="ARBA00022692"/>
    </source>
</evidence>
<gene>
    <name evidence="7" type="ORF">DGYR_LOCUS10106</name>
</gene>
<evidence type="ECO:0000256" key="5">
    <source>
        <dbReference type="SAM" id="Phobius"/>
    </source>
</evidence>
<feature type="transmembrane region" description="Helical" evidence="5">
    <location>
        <begin position="246"/>
        <end position="270"/>
    </location>
</feature>
<dbReference type="GO" id="GO:0022857">
    <property type="term" value="F:transmembrane transporter activity"/>
    <property type="evidence" value="ECO:0007669"/>
    <property type="project" value="InterPro"/>
</dbReference>
<feature type="transmembrane region" description="Helical" evidence="5">
    <location>
        <begin position="424"/>
        <end position="447"/>
    </location>
</feature>
<evidence type="ECO:0000313" key="8">
    <source>
        <dbReference type="Proteomes" id="UP000549394"/>
    </source>
</evidence>
<dbReference type="Proteomes" id="UP000549394">
    <property type="component" value="Unassembled WGS sequence"/>
</dbReference>
<feature type="transmembrane region" description="Helical" evidence="5">
    <location>
        <begin position="186"/>
        <end position="205"/>
    </location>
</feature>
<dbReference type="Pfam" id="PF07690">
    <property type="entry name" value="MFS_1"/>
    <property type="match status" value="1"/>
</dbReference>
<comment type="caution">
    <text evidence="7">The sequence shown here is derived from an EMBL/GenBank/DDBJ whole genome shotgun (WGS) entry which is preliminary data.</text>
</comment>
<proteinExistence type="predicted"/>
<dbReference type="PANTHER" id="PTHR11662:SF399">
    <property type="entry name" value="FI19708P1-RELATED"/>
    <property type="match status" value="1"/>
</dbReference>
<dbReference type="Gene3D" id="1.20.1250.20">
    <property type="entry name" value="MFS general substrate transporter like domains"/>
    <property type="match status" value="2"/>
</dbReference>